<dbReference type="GO" id="GO:0010008">
    <property type="term" value="C:endosome membrane"/>
    <property type="evidence" value="ECO:0007669"/>
    <property type="project" value="UniProtKB-SubCell"/>
</dbReference>
<gene>
    <name evidence="10" type="ORF">CANTADRAFT_69755</name>
</gene>
<evidence type="ECO:0000259" key="9">
    <source>
        <dbReference type="PROSITE" id="PS50195"/>
    </source>
</evidence>
<feature type="compositionally biased region" description="Basic and acidic residues" evidence="8">
    <location>
        <begin position="65"/>
        <end position="75"/>
    </location>
</feature>
<feature type="region of interest" description="Disordered" evidence="8">
    <location>
        <begin position="316"/>
        <end position="343"/>
    </location>
</feature>
<reference evidence="11" key="1">
    <citation type="submission" date="2016-05" db="EMBL/GenBank/DDBJ databases">
        <title>Comparative genomics of biotechnologically important yeasts.</title>
        <authorList>
            <consortium name="DOE Joint Genome Institute"/>
            <person name="Riley R."/>
            <person name="Haridas S."/>
            <person name="Wolfe K.H."/>
            <person name="Lopes M.R."/>
            <person name="Hittinger C.T."/>
            <person name="Goker M."/>
            <person name="Salamov A."/>
            <person name="Wisecaver J."/>
            <person name="Long T.M."/>
            <person name="Aerts A.L."/>
            <person name="Barry K."/>
            <person name="Choi C."/>
            <person name="Clum A."/>
            <person name="Coughlan A.Y."/>
            <person name="Deshpande S."/>
            <person name="Douglass A.P."/>
            <person name="Hanson S.J."/>
            <person name="Klenk H.-P."/>
            <person name="Labutti K."/>
            <person name="Lapidus A."/>
            <person name="Lindquist E."/>
            <person name="Lipzen A."/>
            <person name="Meier-Kolthoff J.P."/>
            <person name="Ohm R.A."/>
            <person name="Otillar R.P."/>
            <person name="Pangilinan J."/>
            <person name="Peng Y."/>
            <person name="Rokas A."/>
            <person name="Rosa C.A."/>
            <person name="Scheuner C."/>
            <person name="Sibirny A.A."/>
            <person name="Slot J.C."/>
            <person name="Stielow J.B."/>
            <person name="Sun H."/>
            <person name="Kurtzman C.P."/>
            <person name="Blackwell M."/>
            <person name="Grigoriev I.V."/>
            <person name="Jeffries T.W."/>
        </authorList>
    </citation>
    <scope>NUCLEOTIDE SEQUENCE [LARGE SCALE GENOMIC DNA]</scope>
    <source>
        <strain evidence="11">NRRL Y-17324</strain>
    </source>
</reference>
<dbReference type="STRING" id="984487.A0A1E4SFH2"/>
<dbReference type="GO" id="GO:0035091">
    <property type="term" value="F:phosphatidylinositol binding"/>
    <property type="evidence" value="ECO:0007669"/>
    <property type="project" value="InterPro"/>
</dbReference>
<feature type="domain" description="PX" evidence="9">
    <location>
        <begin position="98"/>
        <end position="257"/>
    </location>
</feature>
<keyword evidence="3" id="KW-0813">Transport</keyword>
<dbReference type="InterPro" id="IPR036871">
    <property type="entry name" value="PX_dom_sf"/>
</dbReference>
<evidence type="ECO:0000256" key="2">
    <source>
        <dbReference type="ARBA" id="ARBA00010883"/>
    </source>
</evidence>
<feature type="compositionally biased region" description="Low complexity" evidence="8">
    <location>
        <begin position="320"/>
        <end position="334"/>
    </location>
</feature>
<evidence type="ECO:0000256" key="6">
    <source>
        <dbReference type="ARBA" id="ARBA00023121"/>
    </source>
</evidence>
<organism evidence="10 11">
    <name type="scientific">Suhomyces tanzawaensis NRRL Y-17324</name>
    <dbReference type="NCBI Taxonomy" id="984487"/>
    <lineage>
        <taxon>Eukaryota</taxon>
        <taxon>Fungi</taxon>
        <taxon>Dikarya</taxon>
        <taxon>Ascomycota</taxon>
        <taxon>Saccharomycotina</taxon>
        <taxon>Pichiomycetes</taxon>
        <taxon>Debaryomycetaceae</taxon>
        <taxon>Suhomyces</taxon>
    </lineage>
</organism>
<dbReference type="InterPro" id="IPR001683">
    <property type="entry name" value="PX_dom"/>
</dbReference>
<comment type="similarity">
    <text evidence="2">Belongs to the sorting nexin family.</text>
</comment>
<dbReference type="Pfam" id="PF00787">
    <property type="entry name" value="PX"/>
    <property type="match status" value="1"/>
</dbReference>
<protein>
    <recommendedName>
        <fullName evidence="9">PX domain-containing protein</fullName>
    </recommendedName>
</protein>
<keyword evidence="7" id="KW-0472">Membrane</keyword>
<keyword evidence="4" id="KW-0967">Endosome</keyword>
<feature type="compositionally biased region" description="Polar residues" evidence="8">
    <location>
        <begin position="22"/>
        <end position="39"/>
    </location>
</feature>
<keyword evidence="5" id="KW-0653">Protein transport</keyword>
<evidence type="ECO:0000256" key="5">
    <source>
        <dbReference type="ARBA" id="ARBA00022927"/>
    </source>
</evidence>
<evidence type="ECO:0000313" key="10">
    <source>
        <dbReference type="EMBL" id="ODV78142.1"/>
    </source>
</evidence>
<sequence>MSSPPIEQANPDPTFNDEDNSPFGNQGIASLMSQHNLGPTKSPDPNSDPDDDDDSVLLYTTNSKADQKSSSKDKYPTSQINFESRVSKLLKSNGVVKIQITEAGNSNEGMNNSLKKYVVYTIKLINQKDSSEEILTRRRYSDFESLREVLTKIFPLVVIPPIPPKNYVNFKVLNGFGHSPLQTHLTQSNGNAGSSLANHNINSSNYPYINSTHLNKNRLIEHRKRLLANFLNNCLEINQIRNLEFFAKFLDPNSNWSDEISLISNQLPKSIYQLNPENGLRTDPIYANLPNPSTGHMGFLKDNRKKLKEKTNKILNNGITTSSNNESSSEPSTSAQIPEGSPDSDYILNTSSLDSINKKIMENFIGLSNDYTELGTIFNSFSLVLTDSARDVKGKLSDDEPKLNIIFDKIGQVFDRSYITINVLIGDLETKFSEPLGEAVQFSAILEFIQKYQVKKLRQQLLLDTDLKVKRKDLEELLRLEDEAARVESGLNPVVKNTKYDLGAKTPVQTQPLASTNSKSKFKLFPSIKKITQYVSDIIDQNPEQTRKQKITSLQTKIKTLEKCQNIMLEDISYIADELNKNFKLFHSKQLKMIYEILLSYNGFLIGWAKKNIDIWEEVKEEVMKL</sequence>
<proteinExistence type="inferred from homology"/>
<dbReference type="AlphaFoldDB" id="A0A1E4SFH2"/>
<feature type="region of interest" description="Disordered" evidence="8">
    <location>
        <begin position="1"/>
        <end position="77"/>
    </location>
</feature>
<evidence type="ECO:0000256" key="3">
    <source>
        <dbReference type="ARBA" id="ARBA00022448"/>
    </source>
</evidence>
<dbReference type="GO" id="GO:0015031">
    <property type="term" value="P:protein transport"/>
    <property type="evidence" value="ECO:0007669"/>
    <property type="project" value="UniProtKB-KW"/>
</dbReference>
<dbReference type="Proteomes" id="UP000094285">
    <property type="component" value="Unassembled WGS sequence"/>
</dbReference>
<dbReference type="RefSeq" id="XP_020063264.1">
    <property type="nucleotide sequence ID" value="XM_020211028.1"/>
</dbReference>
<dbReference type="SMART" id="SM00312">
    <property type="entry name" value="PX"/>
    <property type="match status" value="1"/>
</dbReference>
<evidence type="ECO:0000256" key="1">
    <source>
        <dbReference type="ARBA" id="ARBA00004481"/>
    </source>
</evidence>
<dbReference type="PROSITE" id="PS50195">
    <property type="entry name" value="PX"/>
    <property type="match status" value="1"/>
</dbReference>
<evidence type="ECO:0000256" key="7">
    <source>
        <dbReference type="ARBA" id="ARBA00023136"/>
    </source>
</evidence>
<name>A0A1E4SFH2_9ASCO</name>
<dbReference type="OrthoDB" id="289314at2759"/>
<dbReference type="PANTHER" id="PTHR46979:SF2">
    <property type="entry name" value="SORTING NEXIN-41"/>
    <property type="match status" value="1"/>
</dbReference>
<keyword evidence="11" id="KW-1185">Reference proteome</keyword>
<keyword evidence="6" id="KW-0446">Lipid-binding</keyword>
<evidence type="ECO:0000313" key="11">
    <source>
        <dbReference type="Proteomes" id="UP000094285"/>
    </source>
</evidence>
<dbReference type="GeneID" id="30985164"/>
<dbReference type="EMBL" id="KV453914">
    <property type="protein sequence ID" value="ODV78142.1"/>
    <property type="molecule type" value="Genomic_DNA"/>
</dbReference>
<accession>A0A1E4SFH2</accession>
<dbReference type="Gene3D" id="3.30.1520.10">
    <property type="entry name" value="Phox-like domain"/>
    <property type="match status" value="1"/>
</dbReference>
<comment type="subcellular location">
    <subcellularLocation>
        <location evidence="1">Endosome membrane</location>
        <topology evidence="1">Peripheral membrane protein</topology>
    </subcellularLocation>
</comment>
<dbReference type="PANTHER" id="PTHR46979">
    <property type="entry name" value="SORTING NEXIN-41"/>
    <property type="match status" value="1"/>
</dbReference>
<evidence type="ECO:0000256" key="8">
    <source>
        <dbReference type="SAM" id="MobiDB-lite"/>
    </source>
</evidence>
<dbReference type="InterPro" id="IPR051079">
    <property type="entry name" value="Sorting_Nexin_Autophagy"/>
</dbReference>
<evidence type="ECO:0000256" key="4">
    <source>
        <dbReference type="ARBA" id="ARBA00022753"/>
    </source>
</evidence>
<dbReference type="SUPFAM" id="SSF64268">
    <property type="entry name" value="PX domain"/>
    <property type="match status" value="1"/>
</dbReference>